<protein>
    <recommendedName>
        <fullName evidence="3">SWIM-type domain-containing protein</fullName>
    </recommendedName>
</protein>
<dbReference type="PANTHER" id="PTHR31569:SF4">
    <property type="entry name" value="SWIM-TYPE DOMAIN-CONTAINING PROTEIN"/>
    <property type="match status" value="1"/>
</dbReference>
<feature type="region of interest" description="Disordered" evidence="2">
    <location>
        <begin position="1"/>
        <end position="352"/>
    </location>
</feature>
<dbReference type="InterPro" id="IPR048324">
    <property type="entry name" value="ZSWIM1-3_RNaseH-like"/>
</dbReference>
<sequence>MELRSRAGMPAPTYREFGRDHSSDDDYEDKPPPRVRRRARGRRLKRSGPSKPPSALKPKAASKSVPVAESKPPPALKPKAASKSVPVAGSKPPPALKPKAASKSVPVDKPKPPPAHEPMTPPAHEPMMPPAHEPMMPPAHEPDSAPKNAPVDKPKPPPANEPSSASKAKSKTAPVDRSKPPPVHEQNSAKSAPMAKPKLPPKLKPDSASKTARVAESKPPPTNEPNSASKPVPKSSPVDKSKPPPANEPNSASMAKSKTAPVDRSNPPPELKPKAASVGKSKTAPVVVHKEATAPIFSSKKAGDTNTPQTKARRRVFSPHVPLSNSESEDDSHPSASEPTATTPSEASAGLTEKDAPFALPDEMLFLEEKKPRTRKSQTSGTRDAIAAAHACAPTHADMIPRRGYRSWDQKADIMAAIFRFFKETNPDACSNIQTFVIDKHFIEWKVLERHFPNAKVLLCQFHALAYWKKLLRRKFGLTPEERDIVQRCFANMLYSPTEASYLQWYDELTAFSKDRNSAIMSYFDKNWKDCSTMWANHARNTYFSAGNTTTNRIESHWNLLKRLLGKKTSIDKMAVSLLTHQASVLNKVLFDVQQHGLSSRPPASIPTFLKRISSLMSDYVLIRVRRQWDQFMVHKSGMTCEKKDGCIWDVFARRRTFTCDDTAWTCNCAFYTSQNLPCQHLMFVTGEGHGFAELPPFALHDRWNMEIAASFVEKISDGVLAVGPILNTARLRKRHNGNPSSNAIRSVHPQYASKTSQVAFVRLQK</sequence>
<gene>
    <name evidence="4" type="ORF">PR001_g3524</name>
</gene>
<evidence type="ECO:0000313" key="5">
    <source>
        <dbReference type="Proteomes" id="UP000429607"/>
    </source>
</evidence>
<feature type="compositionally biased region" description="Low complexity" evidence="2">
    <location>
        <begin position="161"/>
        <end position="173"/>
    </location>
</feature>
<feature type="compositionally biased region" description="Low complexity" evidence="2">
    <location>
        <begin position="188"/>
        <end position="197"/>
    </location>
</feature>
<dbReference type="InterPro" id="IPR052579">
    <property type="entry name" value="Zinc_finger_SWIM"/>
</dbReference>
<feature type="compositionally biased region" description="Low complexity" evidence="2">
    <location>
        <begin position="77"/>
        <end position="90"/>
    </location>
</feature>
<reference evidence="4 5" key="1">
    <citation type="submission" date="2018-09" db="EMBL/GenBank/DDBJ databases">
        <title>Genomic investigation of the strawberry pathogen Phytophthora fragariae indicates pathogenicity is determined by transcriptional variation in three key races.</title>
        <authorList>
            <person name="Adams T.M."/>
            <person name="Armitage A.D."/>
            <person name="Sobczyk M.K."/>
            <person name="Bates H.J."/>
            <person name="Dunwell J.M."/>
            <person name="Nellist C.F."/>
            <person name="Harrison R.J."/>
        </authorList>
    </citation>
    <scope>NUCLEOTIDE SEQUENCE [LARGE SCALE GENOMIC DNA]</scope>
    <source>
        <strain evidence="4 5">SCRP249</strain>
    </source>
</reference>
<dbReference type="PROSITE" id="PS50966">
    <property type="entry name" value="ZF_SWIM"/>
    <property type="match status" value="1"/>
</dbReference>
<proteinExistence type="predicted"/>
<evidence type="ECO:0000259" key="3">
    <source>
        <dbReference type="PROSITE" id="PS50966"/>
    </source>
</evidence>
<feature type="compositionally biased region" description="Basic and acidic residues" evidence="2">
    <location>
        <begin position="16"/>
        <end position="32"/>
    </location>
</feature>
<feature type="compositionally biased region" description="Basic and acidic residues" evidence="2">
    <location>
        <begin position="140"/>
        <end position="155"/>
    </location>
</feature>
<keyword evidence="1" id="KW-0862">Zinc</keyword>
<dbReference type="GO" id="GO:0008270">
    <property type="term" value="F:zinc ion binding"/>
    <property type="evidence" value="ECO:0007669"/>
    <property type="project" value="UniProtKB-KW"/>
</dbReference>
<dbReference type="Pfam" id="PF21056">
    <property type="entry name" value="ZSWIM1-3_RNaseH-like"/>
    <property type="match status" value="1"/>
</dbReference>
<keyword evidence="1" id="KW-0479">Metal-binding</keyword>
<feature type="domain" description="SWIM-type" evidence="3">
    <location>
        <begin position="652"/>
        <end position="690"/>
    </location>
</feature>
<evidence type="ECO:0000256" key="1">
    <source>
        <dbReference type="PROSITE-ProRule" id="PRU00325"/>
    </source>
</evidence>
<feature type="compositionally biased region" description="Basic residues" evidence="2">
    <location>
        <begin position="33"/>
        <end position="48"/>
    </location>
</feature>
<dbReference type="EMBL" id="QXFV01000133">
    <property type="protein sequence ID" value="KAE9049228.1"/>
    <property type="molecule type" value="Genomic_DNA"/>
</dbReference>
<dbReference type="AlphaFoldDB" id="A0A6A3P1D2"/>
<keyword evidence="1" id="KW-0863">Zinc-finger</keyword>
<comment type="caution">
    <text evidence="4">The sequence shown here is derived from an EMBL/GenBank/DDBJ whole genome shotgun (WGS) entry which is preliminary data.</text>
</comment>
<organism evidence="4 5">
    <name type="scientific">Phytophthora rubi</name>
    <dbReference type="NCBI Taxonomy" id="129364"/>
    <lineage>
        <taxon>Eukaryota</taxon>
        <taxon>Sar</taxon>
        <taxon>Stramenopiles</taxon>
        <taxon>Oomycota</taxon>
        <taxon>Peronosporomycetes</taxon>
        <taxon>Peronosporales</taxon>
        <taxon>Peronosporaceae</taxon>
        <taxon>Phytophthora</taxon>
    </lineage>
</organism>
<feature type="compositionally biased region" description="Pro residues" evidence="2">
    <location>
        <begin position="112"/>
        <end position="139"/>
    </location>
</feature>
<feature type="compositionally biased region" description="Low complexity" evidence="2">
    <location>
        <begin position="53"/>
        <end position="70"/>
    </location>
</feature>
<dbReference type="InterPro" id="IPR007527">
    <property type="entry name" value="Znf_SWIM"/>
</dbReference>
<accession>A0A6A3P1D2</accession>
<feature type="compositionally biased region" description="Polar residues" evidence="2">
    <location>
        <begin position="334"/>
        <end position="346"/>
    </location>
</feature>
<evidence type="ECO:0000256" key="2">
    <source>
        <dbReference type="SAM" id="MobiDB-lite"/>
    </source>
</evidence>
<dbReference type="PANTHER" id="PTHR31569">
    <property type="entry name" value="SWIM-TYPE DOMAIN-CONTAINING PROTEIN"/>
    <property type="match status" value="1"/>
</dbReference>
<dbReference type="Proteomes" id="UP000429607">
    <property type="component" value="Unassembled WGS sequence"/>
</dbReference>
<name>A0A6A3P1D2_9STRA</name>
<evidence type="ECO:0000313" key="4">
    <source>
        <dbReference type="EMBL" id="KAE9049228.1"/>
    </source>
</evidence>